<keyword evidence="2" id="KW-1185">Reference proteome</keyword>
<sequence>MLQQISRRWWGTMKPYCTRVYQEVWFGLACTSYMYYKISYGGKSPCFNLRLVIPTLKSQK</sequence>
<name>A0A7M4FC70_CROPO</name>
<dbReference type="InterPro" id="IPR012574">
    <property type="entry name" value="ATP5MJ"/>
</dbReference>
<organism evidence="1 2">
    <name type="scientific">Crocodylus porosus</name>
    <name type="common">Saltwater crocodile</name>
    <name type="synonym">Estuarine crocodile</name>
    <dbReference type="NCBI Taxonomy" id="8502"/>
    <lineage>
        <taxon>Eukaryota</taxon>
        <taxon>Metazoa</taxon>
        <taxon>Chordata</taxon>
        <taxon>Craniata</taxon>
        <taxon>Vertebrata</taxon>
        <taxon>Euteleostomi</taxon>
        <taxon>Archelosauria</taxon>
        <taxon>Archosauria</taxon>
        <taxon>Crocodylia</taxon>
        <taxon>Longirostres</taxon>
        <taxon>Crocodylidae</taxon>
        <taxon>Crocodylus</taxon>
    </lineage>
</organism>
<evidence type="ECO:0000313" key="1">
    <source>
        <dbReference type="Ensembl" id="ENSCPRP00005022775.1"/>
    </source>
</evidence>
<dbReference type="GeneTree" id="ENSGT01030000235387"/>
<dbReference type="Ensembl" id="ENSCPRT00005026610.1">
    <property type="protein sequence ID" value="ENSCPRP00005022775.1"/>
    <property type="gene ID" value="ENSCPRG00005015875.1"/>
</dbReference>
<protein>
    <submittedName>
        <fullName evidence="1">Uncharacterized protein</fullName>
    </submittedName>
</protein>
<dbReference type="OMA" id="ACTSYMY"/>
<reference evidence="1" key="1">
    <citation type="submission" date="2025-08" db="UniProtKB">
        <authorList>
            <consortium name="Ensembl"/>
        </authorList>
    </citation>
    <scope>IDENTIFICATION</scope>
</reference>
<proteinExistence type="predicted"/>
<dbReference type="AlphaFoldDB" id="A0A7M4FC70"/>
<dbReference type="Pfam" id="PF08039">
    <property type="entry name" value="Mit_proteolip"/>
    <property type="match status" value="1"/>
</dbReference>
<dbReference type="Proteomes" id="UP000594220">
    <property type="component" value="Unplaced"/>
</dbReference>
<dbReference type="PANTHER" id="PTHR15233">
    <property type="entry name" value="MITOCHONDRIAL PROTEOLIPID"/>
    <property type="match status" value="1"/>
</dbReference>
<evidence type="ECO:0000313" key="2">
    <source>
        <dbReference type="Proteomes" id="UP000594220"/>
    </source>
</evidence>
<dbReference type="PANTHER" id="PTHR15233:SF1">
    <property type="entry name" value="ATP SYNTHASE SUBUNIT ATP5MJ, MITOCHONDRIAL"/>
    <property type="match status" value="1"/>
</dbReference>
<dbReference type="GO" id="GO:0005739">
    <property type="term" value="C:mitochondrion"/>
    <property type="evidence" value="ECO:0007669"/>
    <property type="project" value="InterPro"/>
</dbReference>
<accession>A0A7M4FC70</accession>
<reference evidence="1" key="2">
    <citation type="submission" date="2025-09" db="UniProtKB">
        <authorList>
            <consortium name="Ensembl"/>
        </authorList>
    </citation>
    <scope>IDENTIFICATION</scope>
</reference>